<keyword evidence="2" id="KW-1185">Reference proteome</keyword>
<organism evidence="1 2">
    <name type="scientific">Vibrio sinensis</name>
    <dbReference type="NCBI Taxonomy" id="2302434"/>
    <lineage>
        <taxon>Bacteria</taxon>
        <taxon>Pseudomonadati</taxon>
        <taxon>Pseudomonadota</taxon>
        <taxon>Gammaproteobacteria</taxon>
        <taxon>Vibrionales</taxon>
        <taxon>Vibrionaceae</taxon>
        <taxon>Vibrio</taxon>
    </lineage>
</organism>
<proteinExistence type="predicted"/>
<comment type="caution">
    <text evidence="1">The sequence shown here is derived from an EMBL/GenBank/DDBJ whole genome shotgun (WGS) entry which is preliminary data.</text>
</comment>
<dbReference type="OrthoDB" id="5878502at2"/>
<dbReference type="AlphaFoldDB" id="A0A3A6QHE8"/>
<dbReference type="RefSeq" id="WP_120034921.1">
    <property type="nucleotide sequence ID" value="NZ_QVMU01000031.1"/>
</dbReference>
<protein>
    <submittedName>
        <fullName evidence="1">Uncharacterized protein</fullName>
    </submittedName>
</protein>
<reference evidence="1 2" key="1">
    <citation type="submission" date="2018-08" db="EMBL/GenBank/DDBJ databases">
        <title>Vibrio isolated from the Eastern China Marginal Seas.</title>
        <authorList>
            <person name="Li Y."/>
        </authorList>
    </citation>
    <scope>NUCLEOTIDE SEQUENCE [LARGE SCALE GENOMIC DNA]</scope>
    <source>
        <strain evidence="1 2">BEI233</strain>
    </source>
</reference>
<evidence type="ECO:0000313" key="2">
    <source>
        <dbReference type="Proteomes" id="UP000273252"/>
    </source>
</evidence>
<evidence type="ECO:0000313" key="1">
    <source>
        <dbReference type="EMBL" id="RJX65830.1"/>
    </source>
</evidence>
<name>A0A3A6QHE8_9VIBR</name>
<dbReference type="EMBL" id="QVMU01000031">
    <property type="protein sequence ID" value="RJX65830.1"/>
    <property type="molecule type" value="Genomic_DNA"/>
</dbReference>
<gene>
    <name evidence="1" type="ORF">DZ860_20940</name>
</gene>
<accession>A0A3A6QHE8</accession>
<dbReference type="Proteomes" id="UP000273252">
    <property type="component" value="Unassembled WGS sequence"/>
</dbReference>
<sequence length="89" mass="10677">METDDWVCLENGEDDYVIERFEVRVKGKKPLVINKPNYSKLVFGSQQYLNIKLEPAKQFIRESVLETPEPLSFDEYWRMRQVLEQHLTK</sequence>